<keyword evidence="2" id="KW-0732">Signal</keyword>
<dbReference type="RefSeq" id="WP_106247369.1">
    <property type="nucleotide sequence ID" value="NZ_JBFAIB010000001.1"/>
</dbReference>
<dbReference type="OrthoDB" id="3538113at2"/>
<evidence type="ECO:0000256" key="2">
    <source>
        <dbReference type="SAM" id="SignalP"/>
    </source>
</evidence>
<gene>
    <name evidence="3" type="ORF">B0I32_11864</name>
</gene>
<feature type="signal peptide" evidence="2">
    <location>
        <begin position="1"/>
        <end position="26"/>
    </location>
</feature>
<protein>
    <submittedName>
        <fullName evidence="3">Uncharacterized protein</fullName>
    </submittedName>
</protein>
<organism evidence="3 4">
    <name type="scientific">Nonomuraea fuscirosea</name>
    <dbReference type="NCBI Taxonomy" id="1291556"/>
    <lineage>
        <taxon>Bacteria</taxon>
        <taxon>Bacillati</taxon>
        <taxon>Actinomycetota</taxon>
        <taxon>Actinomycetes</taxon>
        <taxon>Streptosporangiales</taxon>
        <taxon>Streptosporangiaceae</taxon>
        <taxon>Nonomuraea</taxon>
    </lineage>
</organism>
<dbReference type="Proteomes" id="UP000238312">
    <property type="component" value="Unassembled WGS sequence"/>
</dbReference>
<feature type="region of interest" description="Disordered" evidence="1">
    <location>
        <begin position="109"/>
        <end position="128"/>
    </location>
</feature>
<accession>A0A2T0MPD8</accession>
<evidence type="ECO:0000313" key="4">
    <source>
        <dbReference type="Proteomes" id="UP000238312"/>
    </source>
</evidence>
<evidence type="ECO:0000313" key="3">
    <source>
        <dbReference type="EMBL" id="PRX59925.1"/>
    </source>
</evidence>
<sequence length="142" mass="14165">MFKRRLAVLGAVAVLAITGVAGSAMADQTPAPAAGSKVVCTTSDGKTIEIMPALPAKDVLAKGEAVRAGADGVAVRVKDLSDGFEGEAGKVVKGSRIASEEVPEMGVALPARPAQPSDAAEGVAPPENGLAETISISCKKAE</sequence>
<dbReference type="EMBL" id="PVNG01000018">
    <property type="protein sequence ID" value="PRX59925.1"/>
    <property type="molecule type" value="Genomic_DNA"/>
</dbReference>
<comment type="caution">
    <text evidence="3">The sequence shown here is derived from an EMBL/GenBank/DDBJ whole genome shotgun (WGS) entry which is preliminary data.</text>
</comment>
<feature type="chain" id="PRO_5015423578" evidence="2">
    <location>
        <begin position="27"/>
        <end position="142"/>
    </location>
</feature>
<dbReference type="AlphaFoldDB" id="A0A2T0MPD8"/>
<reference evidence="3 4" key="1">
    <citation type="submission" date="2018-03" db="EMBL/GenBank/DDBJ databases">
        <title>Genomic Encyclopedia of Type Strains, Phase III (KMG-III): the genomes of soil and plant-associated and newly described type strains.</title>
        <authorList>
            <person name="Whitman W."/>
        </authorList>
    </citation>
    <scope>NUCLEOTIDE SEQUENCE [LARGE SCALE GENOMIC DNA]</scope>
    <source>
        <strain evidence="3 4">CGMCC 4.7104</strain>
    </source>
</reference>
<proteinExistence type="predicted"/>
<evidence type="ECO:0000256" key="1">
    <source>
        <dbReference type="SAM" id="MobiDB-lite"/>
    </source>
</evidence>
<name>A0A2T0MPD8_9ACTN</name>
<keyword evidence="4" id="KW-1185">Reference proteome</keyword>